<dbReference type="CDD" id="cd01647">
    <property type="entry name" value="RT_LTR"/>
    <property type="match status" value="1"/>
</dbReference>
<dbReference type="PANTHER" id="PTHR24559:SF444">
    <property type="entry name" value="REVERSE TRANSCRIPTASE DOMAIN-CONTAINING PROTEIN"/>
    <property type="match status" value="1"/>
</dbReference>
<accession>A0A9Q3DFE3</accession>
<dbReference type="SUPFAM" id="SSF56672">
    <property type="entry name" value="DNA/RNA polymerases"/>
    <property type="match status" value="1"/>
</dbReference>
<keyword evidence="3" id="KW-1185">Reference proteome</keyword>
<dbReference type="InterPro" id="IPR000477">
    <property type="entry name" value="RT_dom"/>
</dbReference>
<protein>
    <recommendedName>
        <fullName evidence="1">Reverse transcriptase domain-containing protein</fullName>
    </recommendedName>
</protein>
<comment type="caution">
    <text evidence="2">The sequence shown here is derived from an EMBL/GenBank/DDBJ whole genome shotgun (WGS) entry which is preliminary data.</text>
</comment>
<dbReference type="Proteomes" id="UP000765509">
    <property type="component" value="Unassembled WGS sequence"/>
</dbReference>
<evidence type="ECO:0000313" key="2">
    <source>
        <dbReference type="EMBL" id="MBW0499052.1"/>
    </source>
</evidence>
<proteinExistence type="predicted"/>
<evidence type="ECO:0000259" key="1">
    <source>
        <dbReference type="Pfam" id="PF00078"/>
    </source>
</evidence>
<dbReference type="AlphaFoldDB" id="A0A9Q3DFE3"/>
<dbReference type="InterPro" id="IPR053134">
    <property type="entry name" value="RNA-dir_DNA_polymerase"/>
</dbReference>
<feature type="domain" description="Reverse transcriptase" evidence="1">
    <location>
        <begin position="30"/>
        <end position="143"/>
    </location>
</feature>
<dbReference type="Pfam" id="PF00078">
    <property type="entry name" value="RVT_1"/>
    <property type="match status" value="1"/>
</dbReference>
<dbReference type="OrthoDB" id="2743851at2759"/>
<dbReference type="InterPro" id="IPR043128">
    <property type="entry name" value="Rev_trsase/Diguanyl_cyclase"/>
</dbReference>
<sequence>MDIGVLRKVGHNEHVEVTTTVIMAWNNVKSRILADLRDLNTYTIPDRYPIPIIHGTLTQLSQAKFITAMDSLKGLNQNFLKSNSKKILRIIFNCGIYEYLRMPFGMKNEPSYSQRMINTIFPEELSEGWLIIYINDLIVFSESW</sequence>
<gene>
    <name evidence="2" type="ORF">O181_038767</name>
</gene>
<dbReference type="InterPro" id="IPR043502">
    <property type="entry name" value="DNA/RNA_pol_sf"/>
</dbReference>
<dbReference type="PANTHER" id="PTHR24559">
    <property type="entry name" value="TRANSPOSON TY3-I GAG-POL POLYPROTEIN"/>
    <property type="match status" value="1"/>
</dbReference>
<dbReference type="EMBL" id="AVOT02015064">
    <property type="protein sequence ID" value="MBW0499052.1"/>
    <property type="molecule type" value="Genomic_DNA"/>
</dbReference>
<dbReference type="Gene3D" id="3.30.70.270">
    <property type="match status" value="1"/>
</dbReference>
<organism evidence="2 3">
    <name type="scientific">Austropuccinia psidii MF-1</name>
    <dbReference type="NCBI Taxonomy" id="1389203"/>
    <lineage>
        <taxon>Eukaryota</taxon>
        <taxon>Fungi</taxon>
        <taxon>Dikarya</taxon>
        <taxon>Basidiomycota</taxon>
        <taxon>Pucciniomycotina</taxon>
        <taxon>Pucciniomycetes</taxon>
        <taxon>Pucciniales</taxon>
        <taxon>Sphaerophragmiaceae</taxon>
        <taxon>Austropuccinia</taxon>
    </lineage>
</organism>
<reference evidence="2" key="1">
    <citation type="submission" date="2021-03" db="EMBL/GenBank/DDBJ databases">
        <title>Draft genome sequence of rust myrtle Austropuccinia psidii MF-1, a brazilian biotype.</title>
        <authorList>
            <person name="Quecine M.C."/>
            <person name="Pachon D.M.R."/>
            <person name="Bonatelli M.L."/>
            <person name="Correr F.H."/>
            <person name="Franceschini L.M."/>
            <person name="Leite T.F."/>
            <person name="Margarido G.R.A."/>
            <person name="Almeida C.A."/>
            <person name="Ferrarezi J.A."/>
            <person name="Labate C.A."/>
        </authorList>
    </citation>
    <scope>NUCLEOTIDE SEQUENCE</scope>
    <source>
        <strain evidence="2">MF-1</strain>
    </source>
</reference>
<evidence type="ECO:0000313" key="3">
    <source>
        <dbReference type="Proteomes" id="UP000765509"/>
    </source>
</evidence>
<name>A0A9Q3DFE3_9BASI</name>